<evidence type="ECO:0000256" key="1">
    <source>
        <dbReference type="SAM" id="MobiDB-lite"/>
    </source>
</evidence>
<accession>A0A158Q2T4</accession>
<keyword evidence="4" id="KW-1185">Reference proteome</keyword>
<dbReference type="WBParaSite" id="DME_0000078801-mRNA-1">
    <property type="protein sequence ID" value="DME_0000078801-mRNA-1"/>
    <property type="gene ID" value="DME_0000078801"/>
</dbReference>
<feature type="region of interest" description="Disordered" evidence="1">
    <location>
        <begin position="1072"/>
        <end position="1093"/>
    </location>
</feature>
<gene>
    <name evidence="2" type="ORF">DME_LOCUS5148</name>
</gene>
<proteinExistence type="predicted"/>
<evidence type="ECO:0000313" key="4">
    <source>
        <dbReference type="Proteomes" id="UP000274756"/>
    </source>
</evidence>
<feature type="region of interest" description="Disordered" evidence="1">
    <location>
        <begin position="1153"/>
        <end position="1180"/>
    </location>
</feature>
<evidence type="ECO:0000313" key="2">
    <source>
        <dbReference type="EMBL" id="VDN55175.1"/>
    </source>
</evidence>
<feature type="compositionally biased region" description="Basic and acidic residues" evidence="1">
    <location>
        <begin position="1084"/>
        <end position="1093"/>
    </location>
</feature>
<dbReference type="EMBL" id="UYYG01001151">
    <property type="protein sequence ID" value="VDN55175.1"/>
    <property type="molecule type" value="Genomic_DNA"/>
</dbReference>
<dbReference type="AlphaFoldDB" id="A0A158Q2T4"/>
<sequence>MSERRIRDGSFDRSRIFAFGSSTPRQFAHLNMITPYLRVYDVKIWSNISKRSETTPIITASRSKTVPARARLHTKETHVKDKTRSEYSESDNATIRRNYEHRKTDLETKPQFLNALESNANHISNVESNSDLSLNAANSYENNILNEYDTNCSTALTNYVSDKDDNNSLEEFATNYPVTNITKSSDESEMKFEGSENKRPVIQNVQEETKAFGQENERYQQEKLEMIPQNIQHEIYDEIHHLDKKEKMEIDDKNDCVDIYEAISSTYGSSLEIEKKSALDDEIREIRAAKEKENIGNDKIPANTILAETDKLEFDSRSDATLETVIKPTENNIRTGIYAEKKSDTDDGKYEFKEHLNEIHREYGKHQGDDLHEFRFDNQNVEPNFNNTSELYEQNESDVTKHYDGHKAELSEEKLRVLAHKSDELNRIKVNENEEFSHEIEDKTEFVSEGNIIFDKMAEKKEQNQINTSFMDENISTEENKPHFLEKKDKWNLITETEDESSFNYKKDNELDPSSNQRNLPEFLGILRIENEITNKELESNMWVKKDYGSYASAHIVSEDAFMRKDKPDNFKNGSIKPKEETLLHEFNYQEENNKSDIWKKKELEATMKENESDIKIRHREKEKWEIEVQYNQPDQPDLEVYYNEKLTENITSRVSKPFSVPVENTMKEESFEEFNKEMPEKAKEIIKKTPETISNGVNVEISKTITDEVSKKTPRILEEAVKKITNEAIKISNGTIKNFTEEIAEKVIGQAVEYPPIEPAKGVNNESKKEITDGTIETAQESTQKVIKNSVERAPEESVKEIIDEDLEETASFNVRNSFQLQSTADDKEQLFVTSSSIMVIEDDENSMQNISYQIESDESVDNERVEKESFEKAKILIEEVTDNIGLMEKRKNDEVLGNISISQENTPYEDKKWNDLMQPNLSEEFKAQHCPHDSDEQMEVSTLNNAIEKEMENRNVLEIKEILVERTIPDVQENLVEVPKSEFEETFLRKDLENENELNKKDSDFHGKEDSIKETICEGVAKKEDEEVLEKLYYCEFMDESNDTMDTTIFHEHVAYKKFFAPSYNGENIDEVESSSPTDYNITKDKTKPKCEQEKAPIVEKHSVDVGEERNSDLDPHMVYSISDKNVNQLSLDQLDQLSFEISSDHDELYRKHESTTHAESPATFSNSKGDIANDKNLRNDEIVNSPLKGESGDLKKFFSQEYISFSGAAFSTNRDDFSIV</sequence>
<dbReference type="Proteomes" id="UP000038040">
    <property type="component" value="Unplaced"/>
</dbReference>
<dbReference type="OrthoDB" id="5869075at2759"/>
<evidence type="ECO:0000313" key="3">
    <source>
        <dbReference type="Proteomes" id="UP000038040"/>
    </source>
</evidence>
<dbReference type="Proteomes" id="UP000274756">
    <property type="component" value="Unassembled WGS sequence"/>
</dbReference>
<evidence type="ECO:0000313" key="5">
    <source>
        <dbReference type="WBParaSite" id="DME_0000078801-mRNA-1"/>
    </source>
</evidence>
<reference evidence="2 4" key="2">
    <citation type="submission" date="2018-11" db="EMBL/GenBank/DDBJ databases">
        <authorList>
            <consortium name="Pathogen Informatics"/>
        </authorList>
    </citation>
    <scope>NUCLEOTIDE SEQUENCE [LARGE SCALE GENOMIC DNA]</scope>
</reference>
<name>A0A158Q2T4_DRAME</name>
<reference evidence="5" key="1">
    <citation type="submission" date="2016-04" db="UniProtKB">
        <authorList>
            <consortium name="WormBaseParasite"/>
        </authorList>
    </citation>
    <scope>IDENTIFICATION</scope>
</reference>
<organism evidence="3 5">
    <name type="scientific">Dracunculus medinensis</name>
    <name type="common">Guinea worm</name>
    <dbReference type="NCBI Taxonomy" id="318479"/>
    <lineage>
        <taxon>Eukaryota</taxon>
        <taxon>Metazoa</taxon>
        <taxon>Ecdysozoa</taxon>
        <taxon>Nematoda</taxon>
        <taxon>Chromadorea</taxon>
        <taxon>Rhabditida</taxon>
        <taxon>Spirurina</taxon>
        <taxon>Dracunculoidea</taxon>
        <taxon>Dracunculidae</taxon>
        <taxon>Dracunculus</taxon>
    </lineage>
</organism>
<protein>
    <submittedName>
        <fullName evidence="5">Non-specific serine/threonine protein kinase</fullName>
    </submittedName>
</protein>